<dbReference type="GO" id="GO:0003700">
    <property type="term" value="F:DNA-binding transcription factor activity"/>
    <property type="evidence" value="ECO:0007669"/>
    <property type="project" value="InterPro"/>
</dbReference>
<evidence type="ECO:0000256" key="5">
    <source>
        <dbReference type="ARBA" id="ARBA00023163"/>
    </source>
</evidence>
<evidence type="ECO:0000256" key="3">
    <source>
        <dbReference type="ARBA" id="ARBA00023015"/>
    </source>
</evidence>
<dbReference type="EMBL" id="AP019309">
    <property type="protein sequence ID" value="BBH28033.1"/>
    <property type="molecule type" value="Genomic_DNA"/>
</dbReference>
<dbReference type="Proteomes" id="UP000268059">
    <property type="component" value="Chromosome"/>
</dbReference>
<dbReference type="FunCoup" id="A0A3G9JSI1">
    <property type="interactions" value="10"/>
</dbReference>
<evidence type="ECO:0000313" key="8">
    <source>
        <dbReference type="EMBL" id="BBH28033.1"/>
    </source>
</evidence>
<accession>A0A3G9JSI1</accession>
<organism evidence="8 9">
    <name type="scientific">Intestinibaculum porci</name>
    <dbReference type="NCBI Taxonomy" id="2487118"/>
    <lineage>
        <taxon>Bacteria</taxon>
        <taxon>Bacillati</taxon>
        <taxon>Bacillota</taxon>
        <taxon>Erysipelotrichia</taxon>
        <taxon>Erysipelotrichales</taxon>
        <taxon>Erysipelotrichaceae</taxon>
        <taxon>Intestinibaculum</taxon>
    </lineage>
</organism>
<evidence type="ECO:0000256" key="2">
    <source>
        <dbReference type="ARBA" id="ARBA00022491"/>
    </source>
</evidence>
<dbReference type="InterPro" id="IPR001034">
    <property type="entry name" value="DeoR_HTH"/>
</dbReference>
<dbReference type="GO" id="GO:0043565">
    <property type="term" value="F:sequence-specific DNA binding"/>
    <property type="evidence" value="ECO:0007669"/>
    <property type="project" value="InterPro"/>
</dbReference>
<dbReference type="PRINTS" id="PR00037">
    <property type="entry name" value="HTHLACR"/>
</dbReference>
<keyword evidence="3" id="KW-0805">Transcription regulation</keyword>
<keyword evidence="2" id="KW-0678">Repressor</keyword>
<dbReference type="AlphaFoldDB" id="A0A3G9JSI1"/>
<keyword evidence="5" id="KW-0804">Transcription</keyword>
<dbReference type="Gene3D" id="1.10.10.10">
    <property type="entry name" value="Winged helix-like DNA-binding domain superfamily/Winged helix DNA-binding domain"/>
    <property type="match status" value="1"/>
</dbReference>
<dbReference type="InterPro" id="IPR018356">
    <property type="entry name" value="Tscrpt_reg_HTH_DeoR_CS"/>
</dbReference>
<proteinExistence type="predicted"/>
<evidence type="ECO:0000256" key="1">
    <source>
        <dbReference type="ARBA" id="ARBA00021390"/>
    </source>
</evidence>
<dbReference type="InParanoid" id="A0A3G9JSI1"/>
<dbReference type="InterPro" id="IPR011991">
    <property type="entry name" value="ArsR-like_HTH"/>
</dbReference>
<dbReference type="InterPro" id="IPR000485">
    <property type="entry name" value="AsnC-type_HTH_dom"/>
</dbReference>
<comment type="function">
    <text evidence="6">Repressor of the lactose catabolism operon. Galactose-6-phosphate is the inducer.</text>
</comment>
<gene>
    <name evidence="8" type="ORF">SG0102_29670</name>
</gene>
<keyword evidence="9" id="KW-1185">Reference proteome</keyword>
<evidence type="ECO:0000313" key="9">
    <source>
        <dbReference type="Proteomes" id="UP000268059"/>
    </source>
</evidence>
<dbReference type="InterPro" id="IPR036388">
    <property type="entry name" value="WH-like_DNA-bd_sf"/>
</dbReference>
<dbReference type="InterPro" id="IPR014036">
    <property type="entry name" value="DeoR-like_C"/>
</dbReference>
<dbReference type="RefSeq" id="WP_125120704.1">
    <property type="nucleotide sequence ID" value="NZ_AP019309.1"/>
</dbReference>
<dbReference type="PROSITE" id="PS00894">
    <property type="entry name" value="HTH_DEOR_1"/>
    <property type="match status" value="1"/>
</dbReference>
<dbReference type="CDD" id="cd00090">
    <property type="entry name" value="HTH_ARSR"/>
    <property type="match status" value="1"/>
</dbReference>
<feature type="domain" description="HTH deoR-type" evidence="7">
    <location>
        <begin position="1"/>
        <end position="56"/>
    </location>
</feature>
<dbReference type="KEGG" id="ebm:SG0102_29670"/>
<reference evidence="8 9" key="1">
    <citation type="submission" date="2018-11" db="EMBL/GenBank/DDBJ databases">
        <title>Novel Erysipelotrichaceae bacterium isolated from small intestine of a swine.</title>
        <authorList>
            <person name="Kim J.S."/>
            <person name="Choe H."/>
            <person name="Lee Y.R."/>
            <person name="Kim K.M."/>
            <person name="Park D.S."/>
        </authorList>
    </citation>
    <scope>NUCLEOTIDE SEQUENCE [LARGE SCALE GENOMIC DNA]</scope>
    <source>
        <strain evidence="8 9">SG0102</strain>
    </source>
</reference>
<dbReference type="SMART" id="SM00420">
    <property type="entry name" value="HTH_DEOR"/>
    <property type="match status" value="1"/>
</dbReference>
<evidence type="ECO:0000256" key="6">
    <source>
        <dbReference type="ARBA" id="ARBA00024937"/>
    </source>
</evidence>
<protein>
    <recommendedName>
        <fullName evidence="1">Lactose phosphotransferase system repressor</fullName>
    </recommendedName>
</protein>
<dbReference type="OrthoDB" id="9797223at2"/>
<dbReference type="SUPFAM" id="SSF100950">
    <property type="entry name" value="NagB/RpiA/CoA transferase-like"/>
    <property type="match status" value="1"/>
</dbReference>
<dbReference type="PANTHER" id="PTHR30363:SF4">
    <property type="entry name" value="GLYCEROL-3-PHOSPHATE REGULON REPRESSOR"/>
    <property type="match status" value="1"/>
</dbReference>
<evidence type="ECO:0000259" key="7">
    <source>
        <dbReference type="PROSITE" id="PS51000"/>
    </source>
</evidence>
<name>A0A3G9JSI1_9FIRM</name>
<dbReference type="Pfam" id="PF08220">
    <property type="entry name" value="HTH_DeoR"/>
    <property type="match status" value="1"/>
</dbReference>
<dbReference type="SUPFAM" id="SSF46785">
    <property type="entry name" value="Winged helix' DNA-binding domain"/>
    <property type="match status" value="1"/>
</dbReference>
<dbReference type="SMART" id="SM01134">
    <property type="entry name" value="DeoRC"/>
    <property type="match status" value="1"/>
</dbReference>
<dbReference type="PANTHER" id="PTHR30363">
    <property type="entry name" value="HTH-TYPE TRANSCRIPTIONAL REGULATOR SRLR-RELATED"/>
    <property type="match status" value="1"/>
</dbReference>
<dbReference type="InterPro" id="IPR050313">
    <property type="entry name" value="Carb_Metab_HTH_regulators"/>
</dbReference>
<dbReference type="PRINTS" id="PR00033">
    <property type="entry name" value="HTHASNC"/>
</dbReference>
<sequence>MNERQKTILNLITKNESMEVVELSRLLGVSQVTIRKDLNKLEDAGMIKREHGYARLNGLDNISTRLSYHYEEKEKIARKAIELVRDGETLMIESGSCCALVAKALALHKKNMTIITNSAFICDYVKNMDINLILLGGSYQKESQVLVGPLTSQAASSFYVDHYFIGTDGYTDVTGFTGRDFERCMTVREISRHAKNVIVVSESEKFGKQGTVNLLRASEVSAVVTDSSLPLEYETTLTDQGVEIYKAE</sequence>
<dbReference type="Pfam" id="PF00455">
    <property type="entry name" value="DeoRC"/>
    <property type="match status" value="1"/>
</dbReference>
<dbReference type="InterPro" id="IPR036390">
    <property type="entry name" value="WH_DNA-bd_sf"/>
</dbReference>
<dbReference type="PROSITE" id="PS51000">
    <property type="entry name" value="HTH_DEOR_2"/>
    <property type="match status" value="1"/>
</dbReference>
<evidence type="ECO:0000256" key="4">
    <source>
        <dbReference type="ARBA" id="ARBA00023125"/>
    </source>
</evidence>
<dbReference type="InterPro" id="IPR037171">
    <property type="entry name" value="NagB/RpiA_transferase-like"/>
</dbReference>
<dbReference type="Gene3D" id="3.40.50.1360">
    <property type="match status" value="1"/>
</dbReference>
<keyword evidence="4" id="KW-0238">DNA-binding</keyword>